<comment type="caution">
    <text evidence="1">The sequence shown here is derived from an EMBL/GenBank/DDBJ whole genome shotgun (WGS) entry which is preliminary data.</text>
</comment>
<name>A0A4Y2QCW0_ARAVE</name>
<protein>
    <submittedName>
        <fullName evidence="1">Uncharacterized protein</fullName>
    </submittedName>
</protein>
<sequence length="90" mass="10369">MELPPRSNEWQSPRRRSETEIGVLTAISVHGRNPNEERPVIGVEVTQTHIITAPPGEARTRLLIRQLLIYVLMVPHLGEMLSQHRRTTYH</sequence>
<organism evidence="1 2">
    <name type="scientific">Araneus ventricosus</name>
    <name type="common">Orbweaver spider</name>
    <name type="synonym">Epeira ventricosa</name>
    <dbReference type="NCBI Taxonomy" id="182803"/>
    <lineage>
        <taxon>Eukaryota</taxon>
        <taxon>Metazoa</taxon>
        <taxon>Ecdysozoa</taxon>
        <taxon>Arthropoda</taxon>
        <taxon>Chelicerata</taxon>
        <taxon>Arachnida</taxon>
        <taxon>Araneae</taxon>
        <taxon>Araneomorphae</taxon>
        <taxon>Entelegynae</taxon>
        <taxon>Araneoidea</taxon>
        <taxon>Araneidae</taxon>
        <taxon>Araneus</taxon>
    </lineage>
</organism>
<evidence type="ECO:0000313" key="2">
    <source>
        <dbReference type="Proteomes" id="UP000499080"/>
    </source>
</evidence>
<reference evidence="1 2" key="1">
    <citation type="journal article" date="2019" name="Sci. Rep.">
        <title>Orb-weaving spider Araneus ventricosus genome elucidates the spidroin gene catalogue.</title>
        <authorList>
            <person name="Kono N."/>
            <person name="Nakamura H."/>
            <person name="Ohtoshi R."/>
            <person name="Moran D.A.P."/>
            <person name="Shinohara A."/>
            <person name="Yoshida Y."/>
            <person name="Fujiwara M."/>
            <person name="Mori M."/>
            <person name="Tomita M."/>
            <person name="Arakawa K."/>
        </authorList>
    </citation>
    <scope>NUCLEOTIDE SEQUENCE [LARGE SCALE GENOMIC DNA]</scope>
</reference>
<proteinExistence type="predicted"/>
<gene>
    <name evidence="1" type="ORF">AVEN_193033_1</name>
</gene>
<evidence type="ECO:0000313" key="1">
    <source>
        <dbReference type="EMBL" id="GBN60116.1"/>
    </source>
</evidence>
<keyword evidence="2" id="KW-1185">Reference proteome</keyword>
<dbReference type="AlphaFoldDB" id="A0A4Y2QCW0"/>
<accession>A0A4Y2QCW0</accession>
<dbReference type="Proteomes" id="UP000499080">
    <property type="component" value="Unassembled WGS sequence"/>
</dbReference>
<dbReference type="EMBL" id="BGPR01013318">
    <property type="protein sequence ID" value="GBN60116.1"/>
    <property type="molecule type" value="Genomic_DNA"/>
</dbReference>